<dbReference type="InterPro" id="IPR027417">
    <property type="entry name" value="P-loop_NTPase"/>
</dbReference>
<feature type="domain" description="NACHT" evidence="2">
    <location>
        <begin position="253"/>
        <end position="384"/>
    </location>
</feature>
<reference evidence="4" key="1">
    <citation type="submission" date="2025-08" db="UniProtKB">
        <authorList>
            <consortium name="RefSeq"/>
        </authorList>
    </citation>
    <scope>IDENTIFICATION</scope>
    <source>
        <tissue evidence="4">Whole organism</tissue>
    </source>
</reference>
<dbReference type="KEGG" id="hazt:125178854"/>
<sequence>MATTPKKDDFQDMETLSQNYFCIMELCPKYVGRILSLECGDKNPTETYKKYLERLRGQSFSQTEWKKKSGNKSMASLFETEATSDNMDMTTLFQLFQMIFEVKKNDTRDPTEVINKLKAVKDVRNDMTHNEKSMRDQKRIDEIEKKMKELIQKSGEFYKLPESETRLMEHDLQVEIRSGPTSAGKKLAYHIHRLLSEGKEYVRLRFQDLTKEDLPFDAGRVDRSGVFHAPEMTLQDEESKTFKYQCVFDASDKIVIVLGDAGAGKTTLLKNIILQFIKLQNLANTIAVGLAKPHPHFLYDFEILVHVECRDRTSKTLHEVFVGLFGPVCTDIRKEGTLQALSRLRVLFLVDAFDEHNEESIAVLRELLKETWHPKSRILITSRPPAVEKLRQLLAKNNCHYSLYVIAPLTQLDEQVEFIKKYEKTLIKNTAAAGAMSKRFSTLNPHIRALFVTPMALLQYCDIYLRSPQTIDNWKRASDVSGDTLNLYKTIFKEKLSDYDVHDIDVLINKLFVIIGKFALEFLINDKISFSEDEFLPVRDSCHSEIASYCGHNGLESDVLLSVMFSTKRSLSCSDKTTYSFRHKSIQERSAATYVKKRMMITDEPLLVILGIAPAESPWYTSVRQRLFSSIRGTQRPLDDSSRSHGTEPESVERCHPERLLEVMQYVLQDLSSSSPRQFQKRWPQLRDALTDAGVTRGADWQAVLLRSPEVTALARHAAEVTIKETDMWGVRSAGDVVAVALMLKERQPRVINIVMPAAVLRAAGTSWPDLARRYEGQLLLDIRPTGVAASPEPCDDLLKCLKGSRCQLTELWCGISSAAGVAGVASVATATTALYIALRAPLSLHALHGKYKHLEVHIWPLGAAWSVVHLPTLPPPCQEGDDAGVESPPSPRADVRLPALPAPELWVWGAEPGSCEAIAQAINKVAPHTKRLANLWVYRPELGEDEQWQLQEELQRQGVRSGAAGNRRYTRDHGGWVELPVTDVLRGPDGIVEAVGQVLMQLQSINAEDIEAQLPGVLRSMQEVGASAQDWWEALLCRPHEARLAITAAQATRAKDGKFMITCGRDLEAVAKMLPHDEDLMVEVQASPEVLRTPAWQQITQHHCGDMRLRLPVQGLKFLPCDDLLQTLVDSRCRVKRFHGGIRTAAGVAALAAIAASAVLRIRLEAPLDLSALRFKYISLGVYTLVTDIAMLAVPLPDTPPPRLLVMGWTAGSWEAVAQTVQAYAPISKRYGAIKLSRQLELSAEEVRRLLAHLHEAGIRTSDTGATRSDIDDHGWLRLRICGDL</sequence>
<evidence type="ECO:0000256" key="1">
    <source>
        <dbReference type="SAM" id="MobiDB-lite"/>
    </source>
</evidence>
<dbReference type="SUPFAM" id="SSF52540">
    <property type="entry name" value="P-loop containing nucleoside triphosphate hydrolases"/>
    <property type="match status" value="1"/>
</dbReference>
<protein>
    <submittedName>
        <fullName evidence="4">Uncharacterized protein LOC125178854</fullName>
    </submittedName>
</protein>
<name>A0A979FU18_HYAAZ</name>
<dbReference type="Gene3D" id="3.40.50.300">
    <property type="entry name" value="P-loop containing nucleotide triphosphate hydrolases"/>
    <property type="match status" value="1"/>
</dbReference>
<dbReference type="RefSeq" id="XP_047739544.1">
    <property type="nucleotide sequence ID" value="XM_047883588.1"/>
</dbReference>
<feature type="region of interest" description="Disordered" evidence="1">
    <location>
        <begin position="634"/>
        <end position="653"/>
    </location>
</feature>
<accession>A0A979FU18</accession>
<evidence type="ECO:0000259" key="2">
    <source>
        <dbReference type="PROSITE" id="PS50837"/>
    </source>
</evidence>
<gene>
    <name evidence="4" type="primary">LOC125178854</name>
</gene>
<dbReference type="OrthoDB" id="5988203at2759"/>
<proteinExistence type="predicted"/>
<feature type="compositionally biased region" description="Basic and acidic residues" evidence="1">
    <location>
        <begin position="637"/>
        <end position="653"/>
    </location>
</feature>
<dbReference type="Pfam" id="PF05729">
    <property type="entry name" value="NACHT"/>
    <property type="match status" value="1"/>
</dbReference>
<dbReference type="InterPro" id="IPR007111">
    <property type="entry name" value="NACHT_NTPase"/>
</dbReference>
<dbReference type="PROSITE" id="PS50837">
    <property type="entry name" value="NACHT"/>
    <property type="match status" value="1"/>
</dbReference>
<dbReference type="Proteomes" id="UP000694843">
    <property type="component" value="Unplaced"/>
</dbReference>
<evidence type="ECO:0000313" key="3">
    <source>
        <dbReference type="Proteomes" id="UP000694843"/>
    </source>
</evidence>
<evidence type="ECO:0000313" key="4">
    <source>
        <dbReference type="RefSeq" id="XP_047739544.1"/>
    </source>
</evidence>
<dbReference type="PANTHER" id="PTHR46312:SF2">
    <property type="entry name" value="NUCLEOTIDE-BINDING OLIGOMERIZATION DOMAIN-CONTAINING PROTEIN 2-LIKE"/>
    <property type="match status" value="1"/>
</dbReference>
<organism evidence="3 4">
    <name type="scientific">Hyalella azteca</name>
    <name type="common">Amphipod</name>
    <dbReference type="NCBI Taxonomy" id="294128"/>
    <lineage>
        <taxon>Eukaryota</taxon>
        <taxon>Metazoa</taxon>
        <taxon>Ecdysozoa</taxon>
        <taxon>Arthropoda</taxon>
        <taxon>Crustacea</taxon>
        <taxon>Multicrustacea</taxon>
        <taxon>Malacostraca</taxon>
        <taxon>Eumalacostraca</taxon>
        <taxon>Peracarida</taxon>
        <taxon>Amphipoda</taxon>
        <taxon>Senticaudata</taxon>
        <taxon>Talitrida</taxon>
        <taxon>Talitroidea</taxon>
        <taxon>Hyalellidae</taxon>
        <taxon>Hyalella</taxon>
    </lineage>
</organism>
<keyword evidence="3" id="KW-1185">Reference proteome</keyword>
<dbReference type="PANTHER" id="PTHR46312">
    <property type="entry name" value="NACHT DOMAIN-CONTAINING PROTEIN"/>
    <property type="match status" value="1"/>
</dbReference>
<dbReference type="GeneID" id="125178854"/>